<sequence length="67" mass="7815">MLLELITGRQPVSNDRSFMDDSLVDWVVRALEGDVFLSHLNEEMRQGLNTESSDYDTAQYNEDMRIF</sequence>
<accession>A0ABD3C166</accession>
<name>A0ABD3C166_9LAMI</name>
<dbReference type="EMBL" id="JAVIJP010000054">
    <property type="protein sequence ID" value="KAL3623528.1"/>
    <property type="molecule type" value="Genomic_DNA"/>
</dbReference>
<proteinExistence type="predicted"/>
<evidence type="ECO:0000313" key="2">
    <source>
        <dbReference type="Proteomes" id="UP001632038"/>
    </source>
</evidence>
<protein>
    <submittedName>
        <fullName evidence="1">Protein kinase superfamily</fullName>
        <ecNumber evidence="1">2.7.11.1</ecNumber>
    </submittedName>
</protein>
<keyword evidence="1" id="KW-0418">Kinase</keyword>
<dbReference type="Proteomes" id="UP001632038">
    <property type="component" value="Unassembled WGS sequence"/>
</dbReference>
<gene>
    <name evidence="1" type="primary">PERK1_5</name>
    <name evidence="1" type="ORF">CASFOL_032344</name>
</gene>
<keyword evidence="2" id="KW-1185">Reference proteome</keyword>
<keyword evidence="1" id="KW-0808">Transferase</keyword>
<dbReference type="GO" id="GO:0004674">
    <property type="term" value="F:protein serine/threonine kinase activity"/>
    <property type="evidence" value="ECO:0007669"/>
    <property type="project" value="UniProtKB-EC"/>
</dbReference>
<reference evidence="2" key="1">
    <citation type="journal article" date="2024" name="IScience">
        <title>Strigolactones Initiate the Formation of Haustorium-like Structures in Castilleja.</title>
        <authorList>
            <person name="Buerger M."/>
            <person name="Peterson D."/>
            <person name="Chory J."/>
        </authorList>
    </citation>
    <scope>NUCLEOTIDE SEQUENCE [LARGE SCALE GENOMIC DNA]</scope>
</reference>
<dbReference type="AlphaFoldDB" id="A0ABD3C166"/>
<organism evidence="1 2">
    <name type="scientific">Castilleja foliolosa</name>
    <dbReference type="NCBI Taxonomy" id="1961234"/>
    <lineage>
        <taxon>Eukaryota</taxon>
        <taxon>Viridiplantae</taxon>
        <taxon>Streptophyta</taxon>
        <taxon>Embryophyta</taxon>
        <taxon>Tracheophyta</taxon>
        <taxon>Spermatophyta</taxon>
        <taxon>Magnoliopsida</taxon>
        <taxon>eudicotyledons</taxon>
        <taxon>Gunneridae</taxon>
        <taxon>Pentapetalae</taxon>
        <taxon>asterids</taxon>
        <taxon>lamiids</taxon>
        <taxon>Lamiales</taxon>
        <taxon>Orobanchaceae</taxon>
        <taxon>Pedicularideae</taxon>
        <taxon>Castillejinae</taxon>
        <taxon>Castilleja</taxon>
    </lineage>
</organism>
<dbReference type="EC" id="2.7.11.1" evidence="1"/>
<evidence type="ECO:0000313" key="1">
    <source>
        <dbReference type="EMBL" id="KAL3623528.1"/>
    </source>
</evidence>
<comment type="caution">
    <text evidence="1">The sequence shown here is derived from an EMBL/GenBank/DDBJ whole genome shotgun (WGS) entry which is preliminary data.</text>
</comment>